<reference evidence="2" key="1">
    <citation type="submission" date="2019-10" db="EMBL/GenBank/DDBJ databases">
        <title>Lacipirellula parvula gen. nov., sp. nov., representing a lineage of planctomycetes widespread in freshwater anoxic habitats, and description of the family Lacipirellulaceae.</title>
        <authorList>
            <person name="Dedysh S.N."/>
            <person name="Kulichevskaya I.S."/>
            <person name="Beletsky A.V."/>
            <person name="Rakitin A.L."/>
            <person name="Mardanov A.V."/>
            <person name="Ivanova A.A."/>
            <person name="Saltykova V.X."/>
            <person name="Rijpstra W.I.C."/>
            <person name="Sinninghe Damste J.S."/>
            <person name="Ravin N.V."/>
        </authorList>
    </citation>
    <scope>NUCLEOTIDE SEQUENCE [LARGE SCALE GENOMIC DNA]</scope>
    <source>
        <strain evidence="2">PX69</strain>
    </source>
</reference>
<evidence type="ECO:0000313" key="1">
    <source>
        <dbReference type="EMBL" id="BBO35538.1"/>
    </source>
</evidence>
<name>A0A5K7XGG1_9BACT</name>
<organism evidence="1 2">
    <name type="scientific">Lacipirellula parvula</name>
    <dbReference type="NCBI Taxonomy" id="2650471"/>
    <lineage>
        <taxon>Bacteria</taxon>
        <taxon>Pseudomonadati</taxon>
        <taxon>Planctomycetota</taxon>
        <taxon>Planctomycetia</taxon>
        <taxon>Pirellulales</taxon>
        <taxon>Lacipirellulaceae</taxon>
        <taxon>Lacipirellula</taxon>
    </lineage>
</organism>
<dbReference type="Proteomes" id="UP000326837">
    <property type="component" value="Chromosome"/>
</dbReference>
<proteinExistence type="predicted"/>
<dbReference type="KEGG" id="lpav:PLANPX_5150"/>
<accession>A0A5K7XGG1</accession>
<protein>
    <submittedName>
        <fullName evidence="1">Uncharacterized protein</fullName>
    </submittedName>
</protein>
<dbReference type="EMBL" id="AP021861">
    <property type="protein sequence ID" value="BBO35538.1"/>
    <property type="molecule type" value="Genomic_DNA"/>
</dbReference>
<gene>
    <name evidence="1" type="ORF">PLANPX_5150</name>
</gene>
<dbReference type="AlphaFoldDB" id="A0A5K7XGG1"/>
<keyword evidence="2" id="KW-1185">Reference proteome</keyword>
<sequence>MEVALRHNNNLVELNGGSAWKNTATGIEYPFSPSTRRIQFLLCRAGLAPLPRGYRVDTTFRVKGPNGNSIEILYDQHPALMKTSMEFLYSREASAQTPKEANDTTIT</sequence>
<evidence type="ECO:0000313" key="2">
    <source>
        <dbReference type="Proteomes" id="UP000326837"/>
    </source>
</evidence>